<keyword evidence="2 8" id="KW-0436">Ligase</keyword>
<dbReference type="HAMAP" id="MF_00140_B">
    <property type="entry name" value="Trp_tRNA_synth_B"/>
    <property type="match status" value="1"/>
</dbReference>
<keyword evidence="11" id="KW-1185">Reference proteome</keyword>
<keyword evidence="4 8" id="KW-0067">ATP-binding</keyword>
<feature type="binding site" evidence="8">
    <location>
        <position position="135"/>
    </location>
    <ligand>
        <name>L-tryptophan</name>
        <dbReference type="ChEBI" id="CHEBI:57912"/>
    </ligand>
</feature>
<feature type="binding site" evidence="8">
    <location>
        <begin position="195"/>
        <end position="199"/>
    </location>
    <ligand>
        <name>ATP</name>
        <dbReference type="ChEBI" id="CHEBI:30616"/>
    </ligand>
</feature>
<sequence length="332" mass="37255">MEKKRLFSGIQPSGKITLGNYLGSISNWIGLQDEFDCLFSVVDLHAITVPQVAKELRENTLLLLAQYLACGIDPQKSTVFIQSHVPAHAELSWVLNTMTYMGELSRMTQYKDKSKKSSDNLNAGLFTYPVLMAADILLYNTDLVPIGADQKQHLELARDLAIRFNGRYSDTFTVPEGYFPPIAARVMSLQEPTKKMSKSDSNENGFISLLDTEDVIVKKIKRAVTDSEGVVRYSTEQPGIKNLLEIYSKMTSESIEDIVARYEGRGYGDFKADTAEVVAQGLRPIREKAEELLKDKAYLDEVYRDGAQRANSMAGKMLRKVFKKVGFIPRSI</sequence>
<evidence type="ECO:0000256" key="3">
    <source>
        <dbReference type="ARBA" id="ARBA00022741"/>
    </source>
</evidence>
<comment type="caution">
    <text evidence="10">The sequence shown here is derived from an EMBL/GenBank/DDBJ whole genome shotgun (WGS) entry which is preliminary data.</text>
</comment>
<evidence type="ECO:0000256" key="8">
    <source>
        <dbReference type="HAMAP-Rule" id="MF_00140"/>
    </source>
</evidence>
<comment type="catalytic activity">
    <reaction evidence="7 8">
        <text>tRNA(Trp) + L-tryptophan + ATP = L-tryptophyl-tRNA(Trp) + AMP + diphosphate + H(+)</text>
        <dbReference type="Rhea" id="RHEA:24080"/>
        <dbReference type="Rhea" id="RHEA-COMP:9671"/>
        <dbReference type="Rhea" id="RHEA-COMP:9705"/>
        <dbReference type="ChEBI" id="CHEBI:15378"/>
        <dbReference type="ChEBI" id="CHEBI:30616"/>
        <dbReference type="ChEBI" id="CHEBI:33019"/>
        <dbReference type="ChEBI" id="CHEBI:57912"/>
        <dbReference type="ChEBI" id="CHEBI:78442"/>
        <dbReference type="ChEBI" id="CHEBI:78535"/>
        <dbReference type="ChEBI" id="CHEBI:456215"/>
        <dbReference type="EC" id="6.1.1.2"/>
    </reaction>
</comment>
<dbReference type="PROSITE" id="PS00178">
    <property type="entry name" value="AA_TRNA_LIGASE_I"/>
    <property type="match status" value="1"/>
</dbReference>
<dbReference type="Gene3D" id="3.40.50.620">
    <property type="entry name" value="HUPs"/>
    <property type="match status" value="1"/>
</dbReference>
<comment type="similarity">
    <text evidence="1 8 9">Belongs to the class-I aminoacyl-tRNA synthetase family.</text>
</comment>
<dbReference type="EMBL" id="JBHSHL010000025">
    <property type="protein sequence ID" value="MFC4804825.1"/>
    <property type="molecule type" value="Genomic_DNA"/>
</dbReference>
<feature type="short sequence motif" description="'HIGH' region" evidence="8">
    <location>
        <begin position="12"/>
        <end position="20"/>
    </location>
</feature>
<dbReference type="Gene3D" id="1.10.240.10">
    <property type="entry name" value="Tyrosyl-Transfer RNA Synthetase"/>
    <property type="match status" value="1"/>
</dbReference>
<dbReference type="PANTHER" id="PTHR43766:SF1">
    <property type="entry name" value="TRYPTOPHAN--TRNA LIGASE, MITOCHONDRIAL"/>
    <property type="match status" value="1"/>
</dbReference>
<keyword evidence="8" id="KW-0963">Cytoplasm</keyword>
<feature type="short sequence motif" description="'KMSKS' region" evidence="8">
    <location>
        <begin position="195"/>
        <end position="199"/>
    </location>
</feature>
<dbReference type="InterPro" id="IPR024109">
    <property type="entry name" value="Trp-tRNA-ligase_bac-type"/>
</dbReference>
<dbReference type="PANTHER" id="PTHR43766">
    <property type="entry name" value="TRYPTOPHAN--TRNA LIGASE, MITOCHONDRIAL"/>
    <property type="match status" value="1"/>
</dbReference>
<evidence type="ECO:0000256" key="1">
    <source>
        <dbReference type="ARBA" id="ARBA00005594"/>
    </source>
</evidence>
<dbReference type="Pfam" id="PF00579">
    <property type="entry name" value="tRNA-synt_1b"/>
    <property type="match status" value="1"/>
</dbReference>
<dbReference type="SUPFAM" id="SSF52374">
    <property type="entry name" value="Nucleotidylyl transferase"/>
    <property type="match status" value="1"/>
</dbReference>
<feature type="binding site" evidence="8">
    <location>
        <position position="186"/>
    </location>
    <ligand>
        <name>ATP</name>
        <dbReference type="ChEBI" id="CHEBI:30616"/>
    </ligand>
</feature>
<comment type="subcellular location">
    <subcellularLocation>
        <location evidence="8">Cytoplasm</location>
    </subcellularLocation>
</comment>
<dbReference type="InterPro" id="IPR001412">
    <property type="entry name" value="aa-tRNA-synth_I_CS"/>
</dbReference>
<evidence type="ECO:0000256" key="4">
    <source>
        <dbReference type="ARBA" id="ARBA00022840"/>
    </source>
</evidence>
<evidence type="ECO:0000313" key="10">
    <source>
        <dbReference type="EMBL" id="MFC4804825.1"/>
    </source>
</evidence>
<keyword evidence="6 8" id="KW-0030">Aminoacyl-tRNA synthetase</keyword>
<dbReference type="EC" id="6.1.1.2" evidence="8"/>
<dbReference type="CDD" id="cd00806">
    <property type="entry name" value="TrpRS_core"/>
    <property type="match status" value="1"/>
</dbReference>
<keyword evidence="3 8" id="KW-0547">Nucleotide-binding</keyword>
<dbReference type="RefSeq" id="WP_379788349.1">
    <property type="nucleotide sequence ID" value="NZ_JBHSHL010000025.1"/>
</dbReference>
<comment type="subunit">
    <text evidence="8">Homodimer.</text>
</comment>
<keyword evidence="5 8" id="KW-0648">Protein biosynthesis</keyword>
<evidence type="ECO:0000256" key="5">
    <source>
        <dbReference type="ARBA" id="ARBA00022917"/>
    </source>
</evidence>
<evidence type="ECO:0000256" key="6">
    <source>
        <dbReference type="ARBA" id="ARBA00023146"/>
    </source>
</evidence>
<protein>
    <recommendedName>
        <fullName evidence="8">Tryptophan--tRNA ligase</fullName>
        <ecNumber evidence="8">6.1.1.2</ecNumber>
    </recommendedName>
    <alternativeName>
        <fullName evidence="8">Tryptophanyl-tRNA synthetase</fullName>
        <shortName evidence="8">TrpRS</shortName>
    </alternativeName>
</protein>
<comment type="function">
    <text evidence="8">Catalyzes the attachment of tryptophan to tRNA(Trp).</text>
</comment>
<dbReference type="Proteomes" id="UP001595916">
    <property type="component" value="Unassembled WGS sequence"/>
</dbReference>
<proteinExistence type="inferred from homology"/>
<dbReference type="GO" id="GO:0004830">
    <property type="term" value="F:tryptophan-tRNA ligase activity"/>
    <property type="evidence" value="ECO:0007669"/>
    <property type="project" value="UniProtKB-EC"/>
</dbReference>
<gene>
    <name evidence="8 10" type="primary">trpS</name>
    <name evidence="10" type="ORF">ACFO4R_06995</name>
</gene>
<feature type="binding site" evidence="8">
    <location>
        <begin position="147"/>
        <end position="149"/>
    </location>
    <ligand>
        <name>ATP</name>
        <dbReference type="ChEBI" id="CHEBI:30616"/>
    </ligand>
</feature>
<dbReference type="InterPro" id="IPR002306">
    <property type="entry name" value="Trp-tRNA-ligase"/>
</dbReference>
<evidence type="ECO:0000313" key="11">
    <source>
        <dbReference type="Proteomes" id="UP001595916"/>
    </source>
</evidence>
<dbReference type="PRINTS" id="PR01039">
    <property type="entry name" value="TRNASYNTHTRP"/>
</dbReference>
<evidence type="ECO:0000256" key="2">
    <source>
        <dbReference type="ARBA" id="ARBA00022598"/>
    </source>
</evidence>
<dbReference type="NCBIfam" id="TIGR00233">
    <property type="entry name" value="trpS"/>
    <property type="match status" value="1"/>
</dbReference>
<evidence type="ECO:0000256" key="9">
    <source>
        <dbReference type="RuleBase" id="RU363036"/>
    </source>
</evidence>
<accession>A0ABV9QM28</accession>
<reference evidence="11" key="1">
    <citation type="journal article" date="2019" name="Int. J. Syst. Evol. Microbiol.">
        <title>The Global Catalogue of Microorganisms (GCM) 10K type strain sequencing project: providing services to taxonomists for standard genome sequencing and annotation.</title>
        <authorList>
            <consortium name="The Broad Institute Genomics Platform"/>
            <consortium name="The Broad Institute Genome Sequencing Center for Infectious Disease"/>
            <person name="Wu L."/>
            <person name="Ma J."/>
        </authorList>
    </citation>
    <scope>NUCLEOTIDE SEQUENCE [LARGE SCALE GENOMIC DNA]</scope>
    <source>
        <strain evidence="11">CCUG 46385</strain>
    </source>
</reference>
<evidence type="ECO:0000256" key="7">
    <source>
        <dbReference type="ARBA" id="ARBA00049929"/>
    </source>
</evidence>
<organism evidence="10 11">
    <name type="scientific">Filifactor villosus</name>
    <dbReference type="NCBI Taxonomy" id="29374"/>
    <lineage>
        <taxon>Bacteria</taxon>
        <taxon>Bacillati</taxon>
        <taxon>Bacillota</taxon>
        <taxon>Clostridia</taxon>
        <taxon>Peptostreptococcales</taxon>
        <taxon>Filifactoraceae</taxon>
        <taxon>Filifactor</taxon>
    </lineage>
</organism>
<dbReference type="InterPro" id="IPR050203">
    <property type="entry name" value="Trp-tRNA_synthetase"/>
</dbReference>
<feature type="binding site" evidence="8">
    <location>
        <begin position="11"/>
        <end position="13"/>
    </location>
    <ligand>
        <name>ATP</name>
        <dbReference type="ChEBI" id="CHEBI:30616"/>
    </ligand>
</feature>
<name>A0ABV9QM28_9FIRM</name>
<dbReference type="InterPro" id="IPR002305">
    <property type="entry name" value="aa-tRNA-synth_Ic"/>
</dbReference>
<dbReference type="InterPro" id="IPR014729">
    <property type="entry name" value="Rossmann-like_a/b/a_fold"/>
</dbReference>
<feature type="binding site" evidence="8">
    <location>
        <begin position="19"/>
        <end position="20"/>
    </location>
    <ligand>
        <name>ATP</name>
        <dbReference type="ChEBI" id="CHEBI:30616"/>
    </ligand>
</feature>